<sequence length="226" mass="23755">MTDPLPGAHVAHGGPSTVHRLGAVSVRKASVSPEDNNAYLVTAADGAQLLVDAAFDSPRLLALVAEGTGRLDAVVTTHQHWDHHRALPDVLAATGALALAGAADAAALPAPVDRTLADGDRVAVGTLTLEVVALRGHTPGSVALALTEPDDGPSPGRVHLFTGDSLFPGGPGRTRSPADFRSLMTDLERRVFDRFADDTRVYPGHGDDTTLGRERPHLAEWWARGW</sequence>
<name>A0A5B8C391_9MICO</name>
<dbReference type="Proteomes" id="UP000314616">
    <property type="component" value="Chromosome"/>
</dbReference>
<dbReference type="KEGG" id="gyu:FE374_07675"/>
<feature type="domain" description="Metallo-beta-lactamase" evidence="1">
    <location>
        <begin position="35"/>
        <end position="205"/>
    </location>
</feature>
<dbReference type="Gene3D" id="3.60.15.10">
    <property type="entry name" value="Ribonuclease Z/Hydroxyacylglutathione hydrolase-like"/>
    <property type="match status" value="1"/>
</dbReference>
<dbReference type="InterPro" id="IPR001279">
    <property type="entry name" value="Metallo-B-lactamas"/>
</dbReference>
<dbReference type="EMBL" id="CP040915">
    <property type="protein sequence ID" value="QDC24520.1"/>
    <property type="molecule type" value="Genomic_DNA"/>
</dbReference>
<keyword evidence="2" id="KW-0378">Hydrolase</keyword>
<organism evidence="2 3">
    <name type="scientific">Georgenia yuyongxinii</name>
    <dbReference type="NCBI Taxonomy" id="2589797"/>
    <lineage>
        <taxon>Bacteria</taxon>
        <taxon>Bacillati</taxon>
        <taxon>Actinomycetota</taxon>
        <taxon>Actinomycetes</taxon>
        <taxon>Micrococcales</taxon>
        <taxon>Bogoriellaceae</taxon>
        <taxon>Georgenia</taxon>
    </lineage>
</organism>
<protein>
    <submittedName>
        <fullName evidence="2">MBL fold metallo-hydrolase</fullName>
    </submittedName>
</protein>
<evidence type="ECO:0000313" key="2">
    <source>
        <dbReference type="EMBL" id="QDC24520.1"/>
    </source>
</evidence>
<dbReference type="SMART" id="SM00849">
    <property type="entry name" value="Lactamase_B"/>
    <property type="match status" value="1"/>
</dbReference>
<dbReference type="Pfam" id="PF00753">
    <property type="entry name" value="Lactamase_B"/>
    <property type="match status" value="1"/>
</dbReference>
<dbReference type="OrthoDB" id="2971563at2"/>
<gene>
    <name evidence="2" type="ORF">FE374_07675</name>
</gene>
<dbReference type="PANTHER" id="PTHR46233:SF1">
    <property type="entry name" value="CONSERVED PROTEIN"/>
    <property type="match status" value="1"/>
</dbReference>
<dbReference type="RefSeq" id="WP_139927962.1">
    <property type="nucleotide sequence ID" value="NZ_CP040915.1"/>
</dbReference>
<dbReference type="PANTHER" id="PTHR46233">
    <property type="entry name" value="HYDROXYACYLGLUTATHIONE HYDROLASE GLOC"/>
    <property type="match status" value="1"/>
</dbReference>
<evidence type="ECO:0000313" key="3">
    <source>
        <dbReference type="Proteomes" id="UP000314616"/>
    </source>
</evidence>
<dbReference type="GO" id="GO:0016787">
    <property type="term" value="F:hydrolase activity"/>
    <property type="evidence" value="ECO:0007669"/>
    <property type="project" value="UniProtKB-KW"/>
</dbReference>
<dbReference type="AlphaFoldDB" id="A0A5B8C391"/>
<proteinExistence type="predicted"/>
<dbReference type="CDD" id="cd06262">
    <property type="entry name" value="metallo-hydrolase-like_MBL-fold"/>
    <property type="match status" value="1"/>
</dbReference>
<evidence type="ECO:0000259" key="1">
    <source>
        <dbReference type="SMART" id="SM00849"/>
    </source>
</evidence>
<reference evidence="2 3" key="1">
    <citation type="submission" date="2019-05" db="EMBL/GenBank/DDBJ databases">
        <title>Georgenia *** sp. nov., and Georgenia *** sp. nov., isolated from the intestinal contents of plateau pika (Ochotona curzoniae) in the Qinghai-Tibet plateau of China.</title>
        <authorList>
            <person name="Tian Z."/>
        </authorList>
    </citation>
    <scope>NUCLEOTIDE SEQUENCE [LARGE SCALE GENOMIC DNA]</scope>
    <source>
        <strain evidence="2 3">Z443</strain>
    </source>
</reference>
<dbReference type="InterPro" id="IPR036866">
    <property type="entry name" value="RibonucZ/Hydroxyglut_hydro"/>
</dbReference>
<dbReference type="SUPFAM" id="SSF56281">
    <property type="entry name" value="Metallo-hydrolase/oxidoreductase"/>
    <property type="match status" value="1"/>
</dbReference>
<dbReference type="InterPro" id="IPR051453">
    <property type="entry name" value="MBL_Glyoxalase_II"/>
</dbReference>
<accession>A0A5B8C391</accession>